<dbReference type="Pfam" id="PF03435">
    <property type="entry name" value="Sacchrp_dh_NADP"/>
    <property type="match status" value="1"/>
</dbReference>
<dbReference type="GO" id="GO:0009247">
    <property type="term" value="P:glycolipid biosynthetic process"/>
    <property type="evidence" value="ECO:0007669"/>
    <property type="project" value="TreeGrafter"/>
</dbReference>
<reference evidence="3 4" key="1">
    <citation type="submission" date="2009-05" db="EMBL/GenBank/DDBJ databases">
        <title>The draft genome of Acidovorax delafieldii 2AN.</title>
        <authorList>
            <consortium name="US DOE Joint Genome Institute (JGI-PGF)"/>
            <person name="Lucas S."/>
            <person name="Copeland A."/>
            <person name="Lapidus A."/>
            <person name="Glavina del Rio T."/>
            <person name="Tice H."/>
            <person name="Bruce D."/>
            <person name="Goodwin L."/>
            <person name="Pitluck S."/>
            <person name="Larimer F."/>
            <person name="Land M.L."/>
            <person name="Hauser L."/>
            <person name="Shelobolina E.S."/>
            <person name="Picardal F."/>
            <person name="Roden E."/>
            <person name="Emerson D."/>
        </authorList>
    </citation>
    <scope>NUCLEOTIDE SEQUENCE [LARGE SCALE GENOMIC DNA]</scope>
    <source>
        <strain evidence="3 4">2AN</strain>
    </source>
</reference>
<evidence type="ECO:0000313" key="4">
    <source>
        <dbReference type="Proteomes" id="UP000003856"/>
    </source>
</evidence>
<dbReference type="InterPro" id="IPR036291">
    <property type="entry name" value="NAD(P)-bd_dom_sf"/>
</dbReference>
<dbReference type="RefSeq" id="WP_005799375.1">
    <property type="nucleotide sequence ID" value="NZ_ACQT01000209.1"/>
</dbReference>
<dbReference type="PANTHER" id="PTHR12286:SF5">
    <property type="entry name" value="SACCHAROPINE DEHYDROGENASE-LIKE OXIDOREDUCTASE"/>
    <property type="match status" value="1"/>
</dbReference>
<comment type="caution">
    <text evidence="3">The sequence shown here is derived from an EMBL/GenBank/DDBJ whole genome shotgun (WGS) entry which is preliminary data.</text>
</comment>
<proteinExistence type="predicted"/>
<organism evidence="3 4">
    <name type="scientific">Acidovorax delafieldii 2AN</name>
    <dbReference type="NCBI Taxonomy" id="573060"/>
    <lineage>
        <taxon>Bacteria</taxon>
        <taxon>Pseudomonadati</taxon>
        <taxon>Pseudomonadota</taxon>
        <taxon>Betaproteobacteria</taxon>
        <taxon>Burkholderiales</taxon>
        <taxon>Comamonadaceae</taxon>
        <taxon>Acidovorax</taxon>
    </lineage>
</organism>
<dbReference type="Proteomes" id="UP000003856">
    <property type="component" value="Unassembled WGS sequence"/>
</dbReference>
<dbReference type="InterPro" id="IPR005097">
    <property type="entry name" value="Sacchrp_dh_NADP-bd"/>
</dbReference>
<evidence type="ECO:0000259" key="2">
    <source>
        <dbReference type="Pfam" id="PF03435"/>
    </source>
</evidence>
<feature type="domain" description="Saccharopine dehydrogenase NADP binding" evidence="2">
    <location>
        <begin position="9"/>
        <end position="138"/>
    </location>
</feature>
<dbReference type="EMBL" id="ACQT01000209">
    <property type="protein sequence ID" value="EER58759.1"/>
    <property type="molecule type" value="Genomic_DNA"/>
</dbReference>
<evidence type="ECO:0000313" key="3">
    <source>
        <dbReference type="EMBL" id="EER58759.1"/>
    </source>
</evidence>
<dbReference type="SUPFAM" id="SSF51735">
    <property type="entry name" value="NAD(P)-binding Rossmann-fold domains"/>
    <property type="match status" value="1"/>
</dbReference>
<protein>
    <submittedName>
        <fullName evidence="3">Saccharopine dehydrogenase</fullName>
    </submittedName>
</protein>
<name>C5T9T6_ACIDE</name>
<sequence>MATTKSFDIVVHGATGFTGRLVVEYLLQRYPAGSGPRWAMGGRNAEKLAAVRDELGAPADTPLVVTDTSNPASLQALMDATRLVLTTVGPYQLYGNELVAACAKAGVDYVDLCGEPAWMRQMIDAHQDAAQASGARIVFSCGFDSVPFDLGVFKLQGEMQARFGHPASRVRGRVRKMKGTFSGGTAASLKATMAAAAATPGVLDLLKNPFSLTPGFEGPRQPSGNKPLVDEALGEGIWVAPFVMAAINTRNVHRSNFLLGHAYGPDFVYDEMLVTGPGAKGEAIANAVAGDKSLGSDTGPKPGEGPSREEREAGFYDVLFLGEDAEGHRLRVAVTGDRDPGYGSTSKMISEAAVCLLENHSTPGGIWTTAPALGQALIDRLQANAGLTFTVETE</sequence>
<dbReference type="OrthoDB" id="4420885at2"/>
<evidence type="ECO:0000256" key="1">
    <source>
        <dbReference type="SAM" id="MobiDB-lite"/>
    </source>
</evidence>
<dbReference type="InterPro" id="IPR051276">
    <property type="entry name" value="Saccharopine_DH-like_oxidrdct"/>
</dbReference>
<gene>
    <name evidence="3" type="ORF">AcdelDRAFT_3666</name>
</gene>
<dbReference type="Gene3D" id="3.40.50.720">
    <property type="entry name" value="NAD(P)-binding Rossmann-like Domain"/>
    <property type="match status" value="1"/>
</dbReference>
<feature type="region of interest" description="Disordered" evidence="1">
    <location>
        <begin position="289"/>
        <end position="310"/>
    </location>
</feature>
<dbReference type="AlphaFoldDB" id="C5T9T6"/>
<keyword evidence="4" id="KW-1185">Reference proteome</keyword>
<dbReference type="PANTHER" id="PTHR12286">
    <property type="entry name" value="SACCHAROPINE DEHYDROGENASE-LIKE OXIDOREDUCTASE"/>
    <property type="match status" value="1"/>
</dbReference>
<accession>C5T9T6</accession>
<dbReference type="PATRIC" id="fig|573060.9.peg.1318"/>
<dbReference type="GO" id="GO:0005886">
    <property type="term" value="C:plasma membrane"/>
    <property type="evidence" value="ECO:0007669"/>
    <property type="project" value="TreeGrafter"/>
</dbReference>